<evidence type="ECO:0000313" key="1">
    <source>
        <dbReference type="EMBL" id="QIW87738.1"/>
    </source>
</evidence>
<organism evidence="1 2">
    <name type="scientific">Agrobacterium phage OLIVR5</name>
    <dbReference type="NCBI Taxonomy" id="2723773"/>
    <lineage>
        <taxon>Viruses</taxon>
        <taxon>Duplodnaviria</taxon>
        <taxon>Heunggongvirae</taxon>
        <taxon>Uroviricota</taxon>
        <taxon>Caudoviricetes</taxon>
        <taxon>Pootjesviridae</taxon>
        <taxon>Heverleevirus</taxon>
        <taxon>Heverleevirus OLIVR5</taxon>
    </lineage>
</organism>
<keyword evidence="2" id="KW-1185">Reference proteome</keyword>
<evidence type="ECO:0000313" key="2">
    <source>
        <dbReference type="Proteomes" id="UP000671873"/>
    </source>
</evidence>
<dbReference type="Proteomes" id="UP000671873">
    <property type="component" value="Segment"/>
</dbReference>
<dbReference type="EMBL" id="MT234342">
    <property type="protein sequence ID" value="QIW87738.1"/>
    <property type="molecule type" value="Genomic_DNA"/>
</dbReference>
<sequence>MVYGPLESYTIRGIKMGAYTKAIRDSHRIHGSLHLEILTVWLGNMTFRSKEKRMIGNVSDFFSTRENAPFNMKRRVWLGQNDVGFIMSSRNTGQKCLFILKEQKIVDGDLLYEVFEPYNPPESLVGWKFIVYND</sequence>
<reference evidence="1 2" key="1">
    <citation type="submission" date="2020-03" db="EMBL/GenBank/DDBJ databases">
        <authorList>
            <person name="Holtappels D."/>
            <person name="Bomans J.P.J."/>
            <person name="Lavigne R."/>
            <person name="Wagemans J."/>
        </authorList>
    </citation>
    <scope>NUCLEOTIDE SEQUENCE [LARGE SCALE GENOMIC DNA]</scope>
    <source>
        <strain evidence="1 2">OLIVR5</strain>
    </source>
</reference>
<name>A0A858MT18_9CAUD</name>
<accession>A0A858MT18</accession>
<protein>
    <submittedName>
        <fullName evidence="1">Uncharacterized protein</fullName>
    </submittedName>
</protein>
<proteinExistence type="predicted"/>
<gene>
    <name evidence="1" type="ORF">Ab1vBOLIVR5_gp90c</name>
</gene>